<protein>
    <recommendedName>
        <fullName evidence="3">Phage major tail protein</fullName>
    </recommendedName>
</protein>
<dbReference type="EMBL" id="CP040058">
    <property type="protein sequence ID" value="QCP34291.1"/>
    <property type="molecule type" value="Genomic_DNA"/>
</dbReference>
<organism evidence="1 2">
    <name type="scientific">Anaerostipes rhamnosivorans</name>
    <dbReference type="NCBI Taxonomy" id="1229621"/>
    <lineage>
        <taxon>Bacteria</taxon>
        <taxon>Bacillati</taxon>
        <taxon>Bacillota</taxon>
        <taxon>Clostridia</taxon>
        <taxon>Lachnospirales</taxon>
        <taxon>Lachnospiraceae</taxon>
        <taxon>Anaerostipes</taxon>
    </lineage>
</organism>
<accession>A0A4P8ICB4</accession>
<dbReference type="KEGG" id="arf:AR1Y2_0837"/>
<dbReference type="RefSeq" id="WP_137327854.1">
    <property type="nucleotide sequence ID" value="NZ_CP040058.1"/>
</dbReference>
<gene>
    <name evidence="1" type="ORF">AR1Y2_0837</name>
</gene>
<proteinExistence type="predicted"/>
<dbReference type="OrthoDB" id="2066423at2"/>
<evidence type="ECO:0000313" key="2">
    <source>
        <dbReference type="Proteomes" id="UP000298653"/>
    </source>
</evidence>
<evidence type="ECO:0000313" key="1">
    <source>
        <dbReference type="EMBL" id="QCP34291.1"/>
    </source>
</evidence>
<name>A0A4P8ICB4_9FIRM</name>
<keyword evidence="2" id="KW-1185">Reference proteome</keyword>
<sequence length="174" mass="19353">MEKAKLVRRSQRVAFYGVPAVDGDGEVTQFDRMQHFTSLTESKNPVTYERQYVDKDSQDSDVTGYGTALEYGFDHHQGDPVLKDLATVQDDEQKGETREIVVVDFFDKGEAKADDEYVARKRTYSILPDSSGDGTDALQYSGSFAVKDNIIKGYAKVAEDQKSCTFLAAPTSKP</sequence>
<dbReference type="AlphaFoldDB" id="A0A4P8ICB4"/>
<evidence type="ECO:0008006" key="3">
    <source>
        <dbReference type="Google" id="ProtNLM"/>
    </source>
</evidence>
<reference evidence="1 2" key="1">
    <citation type="submission" date="2019-05" db="EMBL/GenBank/DDBJ databases">
        <title>Complete genome sequencing of Anaerostipes rhamnosivorans.</title>
        <authorList>
            <person name="Bui T.P.N."/>
            <person name="de Vos W.M."/>
        </authorList>
    </citation>
    <scope>NUCLEOTIDE SEQUENCE [LARGE SCALE GENOMIC DNA]</scope>
    <source>
        <strain evidence="1 2">1y2</strain>
    </source>
</reference>
<dbReference type="Proteomes" id="UP000298653">
    <property type="component" value="Chromosome"/>
</dbReference>